<dbReference type="Proteomes" id="UP000236726">
    <property type="component" value="Unassembled WGS sequence"/>
</dbReference>
<dbReference type="Gene3D" id="3.40.50.720">
    <property type="entry name" value="NAD(P)-binding Rossmann-like Domain"/>
    <property type="match status" value="1"/>
</dbReference>
<dbReference type="Gene3D" id="3.50.50.60">
    <property type="entry name" value="FAD/NAD(P)-binding domain"/>
    <property type="match status" value="1"/>
</dbReference>
<organism evidence="1 2">
    <name type="scientific">Lachnospira multipara</name>
    <dbReference type="NCBI Taxonomy" id="28051"/>
    <lineage>
        <taxon>Bacteria</taxon>
        <taxon>Bacillati</taxon>
        <taxon>Bacillota</taxon>
        <taxon>Clostridia</taxon>
        <taxon>Lachnospirales</taxon>
        <taxon>Lachnospiraceae</taxon>
        <taxon>Lachnospira</taxon>
    </lineage>
</organism>
<sequence length="82" mass="8904">MLTSAAVQEVKEHGVVYKKDESCAEITDVDTVVIAIGVRANTVLEESLTDCDFTVVSVGDCHERAKNGYRGIQEGYEAGIRI</sequence>
<evidence type="ECO:0000313" key="1">
    <source>
        <dbReference type="EMBL" id="SEF60883.1"/>
    </source>
</evidence>
<dbReference type="AlphaFoldDB" id="A0A1H5TDP2"/>
<accession>A0A1H5TDP2</accession>
<reference evidence="1 2" key="1">
    <citation type="submission" date="2016-10" db="EMBL/GenBank/DDBJ databases">
        <authorList>
            <person name="de Groot N.N."/>
        </authorList>
    </citation>
    <scope>NUCLEOTIDE SEQUENCE [LARGE SCALE GENOMIC DNA]</scope>
    <source>
        <strain evidence="1 2">D15d</strain>
    </source>
</reference>
<dbReference type="EMBL" id="FNUL01000004">
    <property type="protein sequence ID" value="SEF60883.1"/>
    <property type="molecule type" value="Genomic_DNA"/>
</dbReference>
<name>A0A1H5TDP2_9FIRM</name>
<dbReference type="InterPro" id="IPR036188">
    <property type="entry name" value="FAD/NAD-bd_sf"/>
</dbReference>
<proteinExistence type="predicted"/>
<keyword evidence="2" id="KW-1185">Reference proteome</keyword>
<evidence type="ECO:0000313" key="2">
    <source>
        <dbReference type="Proteomes" id="UP000236726"/>
    </source>
</evidence>
<protein>
    <submittedName>
        <fullName evidence="1">Uncharacterized protein</fullName>
    </submittedName>
</protein>
<dbReference type="SUPFAM" id="SSF51905">
    <property type="entry name" value="FAD/NAD(P)-binding domain"/>
    <property type="match status" value="1"/>
</dbReference>
<gene>
    <name evidence="1" type="ORF">SAMN05216537_104118</name>
</gene>